<dbReference type="AlphaFoldDB" id="A0A545TFF5"/>
<evidence type="ECO:0000256" key="3">
    <source>
        <dbReference type="ARBA" id="ARBA00023180"/>
    </source>
</evidence>
<dbReference type="Proteomes" id="UP000319732">
    <property type="component" value="Unassembled WGS sequence"/>
</dbReference>
<feature type="chain" id="PRO_5021816261" evidence="5">
    <location>
        <begin position="23"/>
        <end position="637"/>
    </location>
</feature>
<feature type="domain" description="Bacterial repeat" evidence="6">
    <location>
        <begin position="46"/>
        <end position="114"/>
    </location>
</feature>
<name>A0A545TFF5_9GAMM</name>
<evidence type="ECO:0000256" key="1">
    <source>
        <dbReference type="ARBA" id="ARBA00022729"/>
    </source>
</evidence>
<keyword evidence="2" id="KW-0677">Repeat</keyword>
<dbReference type="Gene3D" id="2.130.10.130">
    <property type="entry name" value="Integrin alpha, N-terminal"/>
    <property type="match status" value="3"/>
</dbReference>
<evidence type="ECO:0000256" key="4">
    <source>
        <dbReference type="SAM" id="MobiDB-lite"/>
    </source>
</evidence>
<keyword evidence="8" id="KW-1185">Reference proteome</keyword>
<dbReference type="InterPro" id="IPR028994">
    <property type="entry name" value="Integrin_alpha_N"/>
</dbReference>
<keyword evidence="1 5" id="KW-0732">Signal</keyword>
<dbReference type="Pfam" id="PF18998">
    <property type="entry name" value="Flg_new_2"/>
    <property type="match status" value="1"/>
</dbReference>
<dbReference type="InterPro" id="IPR013519">
    <property type="entry name" value="Int_alpha_beta-p"/>
</dbReference>
<sequence>MKNLDIVFRFLSSLLLPILLSACGGGGGGDGAGDGGSPPNTTASFTVTASAGANGSIGPASQTVSAGDNTSFAITPDNNFTIDSISGCNGSVSGNTYTTSAINADCSVTATFKPGPSVPTLSFVQAKTLRVSWADTGGATHYRLLANPDGTSGFAQVGDDIAPGVGEVDLPVSLFESVNAQYMLQSCVNVTCSDSSAVSVSGTLVDGIGYFKASNTDGADEFGVSVSLNSTGDILAVGALGEDSAATGVDGDASDDSASSAGAVYVFARSGNTWRQQAYLKASNTESGDQFGHSVSLNSSGDTLAVGAVTKGNASNQPDNTFAGAVYVFNRSGDTWSQQAYIEADDPGINHLFGESISLNSTGDTLAVGSSGENRSNGAVYVYFRNGDTWSTQRHFKLPSPLGAHLLGISVSLDSTGDTLAAGAGEGAVYIFTRSDNRWNNTTYRVLSGGIGFGASVSLNSAGDTLAVGAPEEDSAATGIDGDDSDSSAESAGAVFVYTRSDGNIWNRQTYIKASNTGPGDKFGTSVSLNDAGDKLVVSAVEEASIATGIDDSQDDDSTEDAGAVYMFTRSGNTWSQQSYIKASNTGSGDKFGTSLSFDSAGDTLAVGAGGEASAAEGIGGDQSDDSRDGAGAVYLY</sequence>
<dbReference type="GO" id="GO:0007229">
    <property type="term" value="P:integrin-mediated signaling pathway"/>
    <property type="evidence" value="ECO:0007669"/>
    <property type="project" value="UniProtKB-KW"/>
</dbReference>
<gene>
    <name evidence="7" type="ORF">FKG94_15170</name>
</gene>
<dbReference type="EMBL" id="VHSG01000015">
    <property type="protein sequence ID" value="TQV75953.1"/>
    <property type="molecule type" value="Genomic_DNA"/>
</dbReference>
<feature type="signal peptide" evidence="5">
    <location>
        <begin position="1"/>
        <end position="22"/>
    </location>
</feature>
<dbReference type="RefSeq" id="WP_142905161.1">
    <property type="nucleotide sequence ID" value="NZ_ML660095.1"/>
</dbReference>
<dbReference type="Pfam" id="PF14312">
    <property type="entry name" value="FG-GAP_2"/>
    <property type="match status" value="3"/>
</dbReference>
<dbReference type="SUPFAM" id="SSF75011">
    <property type="entry name" value="3-carboxy-cis,cis-mucoante lactonizing enzyme"/>
    <property type="match status" value="1"/>
</dbReference>
<keyword evidence="7" id="KW-0401">Integrin</keyword>
<dbReference type="SMART" id="SM00191">
    <property type="entry name" value="Int_alpha"/>
    <property type="match status" value="5"/>
</dbReference>
<dbReference type="PANTHER" id="PTHR36220:SF1">
    <property type="entry name" value="GAMMA TUBULIN COMPLEX COMPONENT C-TERMINAL DOMAIN-CONTAINING PROTEIN"/>
    <property type="match status" value="1"/>
</dbReference>
<evidence type="ECO:0000313" key="8">
    <source>
        <dbReference type="Proteomes" id="UP000319732"/>
    </source>
</evidence>
<dbReference type="PANTHER" id="PTHR36220">
    <property type="entry name" value="UNNAMED PRODUCT"/>
    <property type="match status" value="1"/>
</dbReference>
<dbReference type="PROSITE" id="PS51257">
    <property type="entry name" value="PROKAR_LIPOPROTEIN"/>
    <property type="match status" value="1"/>
</dbReference>
<dbReference type="InterPro" id="IPR044060">
    <property type="entry name" value="Bacterial_rp_domain"/>
</dbReference>
<reference evidence="7 8" key="1">
    <citation type="submission" date="2019-06" db="EMBL/GenBank/DDBJ databases">
        <title>Whole genome sequence for Cellvibrionaceae sp. R142.</title>
        <authorList>
            <person name="Wang G."/>
        </authorList>
    </citation>
    <scope>NUCLEOTIDE SEQUENCE [LARGE SCALE GENOMIC DNA]</scope>
    <source>
        <strain evidence="7 8">R142</strain>
    </source>
</reference>
<proteinExistence type="predicted"/>
<evidence type="ECO:0000313" key="7">
    <source>
        <dbReference type="EMBL" id="TQV75953.1"/>
    </source>
</evidence>
<evidence type="ECO:0000259" key="6">
    <source>
        <dbReference type="Pfam" id="PF18998"/>
    </source>
</evidence>
<comment type="caution">
    <text evidence="7">The sequence shown here is derived from an EMBL/GenBank/DDBJ whole genome shotgun (WGS) entry which is preliminary data.</text>
</comment>
<dbReference type="InterPro" id="IPR013517">
    <property type="entry name" value="FG-GAP"/>
</dbReference>
<dbReference type="OrthoDB" id="9782766at2"/>
<organism evidence="7 8">
    <name type="scientific">Exilibacterium tricleocarpae</name>
    <dbReference type="NCBI Taxonomy" id="2591008"/>
    <lineage>
        <taxon>Bacteria</taxon>
        <taxon>Pseudomonadati</taxon>
        <taxon>Pseudomonadota</taxon>
        <taxon>Gammaproteobacteria</taxon>
        <taxon>Cellvibrionales</taxon>
        <taxon>Cellvibrionaceae</taxon>
        <taxon>Exilibacterium</taxon>
    </lineage>
</organism>
<accession>A0A545TFF5</accession>
<evidence type="ECO:0000256" key="5">
    <source>
        <dbReference type="SAM" id="SignalP"/>
    </source>
</evidence>
<keyword evidence="3" id="KW-0325">Glycoprotein</keyword>
<protein>
    <submittedName>
        <fullName evidence="7">Integrin</fullName>
    </submittedName>
</protein>
<feature type="region of interest" description="Disordered" evidence="4">
    <location>
        <begin position="612"/>
        <end position="632"/>
    </location>
</feature>
<evidence type="ECO:0000256" key="2">
    <source>
        <dbReference type="ARBA" id="ARBA00022737"/>
    </source>
</evidence>